<evidence type="ECO:0000313" key="3">
    <source>
        <dbReference type="Proteomes" id="UP000504606"/>
    </source>
</evidence>
<dbReference type="Proteomes" id="UP000504606">
    <property type="component" value="Unplaced"/>
</dbReference>
<evidence type="ECO:0000313" key="4">
    <source>
        <dbReference type="RefSeq" id="XP_026282397.2"/>
    </source>
</evidence>
<keyword evidence="1" id="KW-0378">Hydrolase</keyword>
<comment type="catalytic activity">
    <reaction evidence="1">
        <text>ATP + H2O = ADP + phosphate + H(+)</text>
        <dbReference type="Rhea" id="RHEA:13065"/>
        <dbReference type="ChEBI" id="CHEBI:15377"/>
        <dbReference type="ChEBI" id="CHEBI:15378"/>
        <dbReference type="ChEBI" id="CHEBI:30616"/>
        <dbReference type="ChEBI" id="CHEBI:43474"/>
        <dbReference type="ChEBI" id="CHEBI:456216"/>
        <dbReference type="EC" id="5.6.2.3"/>
    </reaction>
</comment>
<keyword evidence="1" id="KW-0347">Helicase</keyword>
<dbReference type="GO" id="GO:0000723">
    <property type="term" value="P:telomere maintenance"/>
    <property type="evidence" value="ECO:0007669"/>
    <property type="project" value="InterPro"/>
</dbReference>
<dbReference type="GO" id="GO:0016787">
    <property type="term" value="F:hydrolase activity"/>
    <property type="evidence" value="ECO:0007669"/>
    <property type="project" value="UniProtKB-KW"/>
</dbReference>
<dbReference type="PANTHER" id="PTHR47642">
    <property type="entry name" value="ATP-DEPENDENT DNA HELICASE"/>
    <property type="match status" value="1"/>
</dbReference>
<keyword evidence="1" id="KW-0547">Nucleotide-binding</keyword>
<dbReference type="AlphaFoldDB" id="A0A6J1SN97"/>
<keyword evidence="1" id="KW-0227">DNA damage</keyword>
<dbReference type="GO" id="GO:0006310">
    <property type="term" value="P:DNA recombination"/>
    <property type="evidence" value="ECO:0007669"/>
    <property type="project" value="UniProtKB-KW"/>
</dbReference>
<dbReference type="Pfam" id="PF05970">
    <property type="entry name" value="PIF1"/>
    <property type="match status" value="1"/>
</dbReference>
<comment type="cofactor">
    <cofactor evidence="1">
        <name>Mg(2+)</name>
        <dbReference type="ChEBI" id="CHEBI:18420"/>
    </cofactor>
</comment>
<protein>
    <recommendedName>
        <fullName evidence="1">ATP-dependent DNA helicase</fullName>
        <ecNumber evidence="1">5.6.2.3</ecNumber>
    </recommendedName>
</protein>
<feature type="domain" description="DNA helicase Pif1-like DEAD-box helicase" evidence="2">
    <location>
        <begin position="2"/>
        <end position="118"/>
    </location>
</feature>
<organism evidence="3 4">
    <name type="scientific">Frankliniella occidentalis</name>
    <name type="common">Western flower thrips</name>
    <name type="synonym">Euthrips occidentalis</name>
    <dbReference type="NCBI Taxonomy" id="133901"/>
    <lineage>
        <taxon>Eukaryota</taxon>
        <taxon>Metazoa</taxon>
        <taxon>Ecdysozoa</taxon>
        <taxon>Arthropoda</taxon>
        <taxon>Hexapoda</taxon>
        <taxon>Insecta</taxon>
        <taxon>Pterygota</taxon>
        <taxon>Neoptera</taxon>
        <taxon>Paraneoptera</taxon>
        <taxon>Thysanoptera</taxon>
        <taxon>Terebrantia</taxon>
        <taxon>Thripoidea</taxon>
        <taxon>Thripidae</taxon>
        <taxon>Frankliniella</taxon>
    </lineage>
</organism>
<accession>A0A6J1SN97</accession>
<gene>
    <name evidence="4" type="primary">LOC113209202</name>
</gene>
<evidence type="ECO:0000256" key="1">
    <source>
        <dbReference type="RuleBase" id="RU363044"/>
    </source>
</evidence>
<sequence length="305" mass="34518">MATKLDRVQVVIIDEISMVSGLQLQTVDKRLRDIFNEQLPFGGRSVIAVGNFMQLPCVAGAPVYSTDPTKTSNKHRRIFGQNLWSLFKVHHLTQIMRQNNVQFQTALNNVAKGKTTTEDKNLFDERTFCDVLEEARVKRPVRLFPTNAQVDSWNDQELDKMTGEDYTAEASDVAIGDGTRHAKIRATNNVRTLRSRDTMSLRNSLRLKVCARYMVTLNIDTPDGLVNGAVGTLMRVDHGVSSSGATKPLRLWVKFNHDIVRLNTRQQKRSLMQALNIDPTWTPINPIAKTVQRRGFLAVSRKQFP</sequence>
<dbReference type="GO" id="GO:0006281">
    <property type="term" value="P:DNA repair"/>
    <property type="evidence" value="ECO:0007669"/>
    <property type="project" value="UniProtKB-KW"/>
</dbReference>
<dbReference type="Gene3D" id="3.40.50.300">
    <property type="entry name" value="P-loop containing nucleotide triphosphate hydrolases"/>
    <property type="match status" value="1"/>
</dbReference>
<keyword evidence="3" id="KW-1185">Reference proteome</keyword>
<dbReference type="GeneID" id="113209202"/>
<keyword evidence="1" id="KW-0233">DNA recombination</keyword>
<dbReference type="SUPFAM" id="SSF52540">
    <property type="entry name" value="P-loop containing nucleoside triphosphate hydrolases"/>
    <property type="match status" value="1"/>
</dbReference>
<reference evidence="4" key="1">
    <citation type="submission" date="2025-08" db="UniProtKB">
        <authorList>
            <consortium name="RefSeq"/>
        </authorList>
    </citation>
    <scope>IDENTIFICATION</scope>
    <source>
        <tissue evidence="4">Whole organism</tissue>
    </source>
</reference>
<keyword evidence="1" id="KW-0234">DNA repair</keyword>
<dbReference type="OrthoDB" id="6141723at2759"/>
<evidence type="ECO:0000259" key="2">
    <source>
        <dbReference type="Pfam" id="PF05970"/>
    </source>
</evidence>
<dbReference type="InterPro" id="IPR027417">
    <property type="entry name" value="P-loop_NTPase"/>
</dbReference>
<dbReference type="InterPro" id="IPR010285">
    <property type="entry name" value="DNA_helicase_pif1-like_DEAD"/>
</dbReference>
<dbReference type="GO" id="GO:0043139">
    <property type="term" value="F:5'-3' DNA helicase activity"/>
    <property type="evidence" value="ECO:0007669"/>
    <property type="project" value="UniProtKB-EC"/>
</dbReference>
<keyword evidence="1" id="KW-0067">ATP-binding</keyword>
<proteinExistence type="inferred from homology"/>
<dbReference type="EC" id="5.6.2.3" evidence="1"/>
<dbReference type="GO" id="GO:0005524">
    <property type="term" value="F:ATP binding"/>
    <property type="evidence" value="ECO:0007669"/>
    <property type="project" value="UniProtKB-KW"/>
</dbReference>
<dbReference type="RefSeq" id="XP_026282397.2">
    <property type="nucleotide sequence ID" value="XM_026426612.2"/>
</dbReference>
<comment type="similarity">
    <text evidence="1">Belongs to the helicase family.</text>
</comment>
<dbReference type="InterPro" id="IPR051055">
    <property type="entry name" value="PIF1_helicase"/>
</dbReference>
<name>A0A6J1SN97_FRAOC</name>
<dbReference type="KEGG" id="foc:113209202"/>